<reference evidence="1" key="1">
    <citation type="submission" date="2021-06" db="EMBL/GenBank/DDBJ databases">
        <authorList>
            <person name="Kallberg Y."/>
            <person name="Tangrot J."/>
            <person name="Rosling A."/>
        </authorList>
    </citation>
    <scope>NUCLEOTIDE SEQUENCE</scope>
    <source>
        <strain evidence="1">MA453B</strain>
    </source>
</reference>
<proteinExistence type="predicted"/>
<evidence type="ECO:0000313" key="2">
    <source>
        <dbReference type="Proteomes" id="UP000789405"/>
    </source>
</evidence>
<dbReference type="AlphaFoldDB" id="A0A9N9I2Q3"/>
<keyword evidence="2" id="KW-1185">Reference proteome</keyword>
<sequence>MTITNNIESLLFDSYTYIYSKDVNHIPPSHSNKPVTMLNNILEPLLFNLYTYTYGEGDAHKQPDDDEFDSAKETDDFTIKYGAEFPKCDNTSVIIQQYVICENSKEHQFKKKIVSEDQRDRESKKYQYCNSCSIAELEHCWEKLLNQYLTANNYLNQLWKSQQSWAKIYIFTSFCAKYKNALPTWGLPSIQSVFFELVQNAIKKYLILESASMQNAQILQSFSSTHEYAERYFKYKYNALQASLKNIINMQEYAYRFDIAKSGLKFTLENRLINKFEGLIVKFIENYSGVATNKHVIVDITLIENPKKLKHKGCPKLFNSIQSILQDLNTNQNLNSKQNKSRRIIKTDAK</sequence>
<evidence type="ECO:0000313" key="1">
    <source>
        <dbReference type="EMBL" id="CAG8717357.1"/>
    </source>
</evidence>
<dbReference type="EMBL" id="CAJVPY010010284">
    <property type="protein sequence ID" value="CAG8717357.1"/>
    <property type="molecule type" value="Genomic_DNA"/>
</dbReference>
<dbReference type="Proteomes" id="UP000789405">
    <property type="component" value="Unassembled WGS sequence"/>
</dbReference>
<gene>
    <name evidence="1" type="ORF">DERYTH_LOCUS14040</name>
</gene>
<comment type="caution">
    <text evidence="1">The sequence shown here is derived from an EMBL/GenBank/DDBJ whole genome shotgun (WGS) entry which is preliminary data.</text>
</comment>
<accession>A0A9N9I2Q3</accession>
<organism evidence="1 2">
    <name type="scientific">Dentiscutata erythropus</name>
    <dbReference type="NCBI Taxonomy" id="1348616"/>
    <lineage>
        <taxon>Eukaryota</taxon>
        <taxon>Fungi</taxon>
        <taxon>Fungi incertae sedis</taxon>
        <taxon>Mucoromycota</taxon>
        <taxon>Glomeromycotina</taxon>
        <taxon>Glomeromycetes</taxon>
        <taxon>Diversisporales</taxon>
        <taxon>Gigasporaceae</taxon>
        <taxon>Dentiscutata</taxon>
    </lineage>
</organism>
<feature type="non-terminal residue" evidence="1">
    <location>
        <position position="1"/>
    </location>
</feature>
<dbReference type="OrthoDB" id="2374622at2759"/>
<name>A0A9N9I2Q3_9GLOM</name>
<protein>
    <submittedName>
        <fullName evidence="1">3820_t:CDS:1</fullName>
    </submittedName>
</protein>